<gene>
    <name evidence="2" type="ORF">DPMN_076909</name>
</gene>
<accession>A0A9D4BNU6</accession>
<keyword evidence="3" id="KW-1185">Reference proteome</keyword>
<evidence type="ECO:0000313" key="3">
    <source>
        <dbReference type="Proteomes" id="UP000828390"/>
    </source>
</evidence>
<dbReference type="AlphaFoldDB" id="A0A9D4BNU6"/>
<dbReference type="Proteomes" id="UP000828390">
    <property type="component" value="Unassembled WGS sequence"/>
</dbReference>
<feature type="non-terminal residue" evidence="2">
    <location>
        <position position="1"/>
    </location>
</feature>
<dbReference type="SUPFAM" id="SSF57603">
    <property type="entry name" value="FnI-like domain"/>
    <property type="match status" value="1"/>
</dbReference>
<organism evidence="2 3">
    <name type="scientific">Dreissena polymorpha</name>
    <name type="common">Zebra mussel</name>
    <name type="synonym">Mytilus polymorpha</name>
    <dbReference type="NCBI Taxonomy" id="45954"/>
    <lineage>
        <taxon>Eukaryota</taxon>
        <taxon>Metazoa</taxon>
        <taxon>Spiralia</taxon>
        <taxon>Lophotrochozoa</taxon>
        <taxon>Mollusca</taxon>
        <taxon>Bivalvia</taxon>
        <taxon>Autobranchia</taxon>
        <taxon>Heteroconchia</taxon>
        <taxon>Euheterodonta</taxon>
        <taxon>Imparidentia</taxon>
        <taxon>Neoheterodontei</taxon>
        <taxon>Myida</taxon>
        <taxon>Dreissenoidea</taxon>
        <taxon>Dreissenidae</taxon>
        <taxon>Dreissena</taxon>
    </lineage>
</organism>
<comment type="caution">
    <text evidence="2">The sequence shown here is derived from an EMBL/GenBank/DDBJ whole genome shotgun (WGS) entry which is preliminary data.</text>
</comment>
<proteinExistence type="predicted"/>
<evidence type="ECO:0000256" key="1">
    <source>
        <dbReference type="SAM" id="SignalP"/>
    </source>
</evidence>
<keyword evidence="1" id="KW-0732">Signal</keyword>
<reference evidence="2" key="1">
    <citation type="journal article" date="2019" name="bioRxiv">
        <title>The Genome of the Zebra Mussel, Dreissena polymorpha: A Resource for Invasive Species Research.</title>
        <authorList>
            <person name="McCartney M.A."/>
            <person name="Auch B."/>
            <person name="Kono T."/>
            <person name="Mallez S."/>
            <person name="Zhang Y."/>
            <person name="Obille A."/>
            <person name="Becker A."/>
            <person name="Abrahante J.E."/>
            <person name="Garbe J."/>
            <person name="Badalamenti J.P."/>
            <person name="Herman A."/>
            <person name="Mangelson H."/>
            <person name="Liachko I."/>
            <person name="Sullivan S."/>
            <person name="Sone E.D."/>
            <person name="Koren S."/>
            <person name="Silverstein K.A.T."/>
            <person name="Beckman K.B."/>
            <person name="Gohl D.M."/>
        </authorList>
    </citation>
    <scope>NUCLEOTIDE SEQUENCE</scope>
    <source>
        <strain evidence="2">Duluth1</strain>
        <tissue evidence="2">Whole animal</tissue>
    </source>
</reference>
<sequence length="98" mass="11106">MTPIHIVFVLASLCVLASATNRPCTYKGQNYRHDQTFIDVYSECKCNDGQVTCSQRVYGKKQCTYKEKTYQDGQTFIDVYSECTCNDGTVTCSQRAYA</sequence>
<reference evidence="2" key="2">
    <citation type="submission" date="2020-11" db="EMBL/GenBank/DDBJ databases">
        <authorList>
            <person name="McCartney M.A."/>
            <person name="Auch B."/>
            <person name="Kono T."/>
            <person name="Mallez S."/>
            <person name="Becker A."/>
            <person name="Gohl D.M."/>
            <person name="Silverstein K.A.T."/>
            <person name="Koren S."/>
            <person name="Bechman K.B."/>
            <person name="Herman A."/>
            <person name="Abrahante J.E."/>
            <person name="Garbe J."/>
        </authorList>
    </citation>
    <scope>NUCLEOTIDE SEQUENCE</scope>
    <source>
        <strain evidence="2">Duluth1</strain>
        <tissue evidence="2">Whole animal</tissue>
    </source>
</reference>
<name>A0A9D4BNU6_DREPO</name>
<feature type="signal peptide" evidence="1">
    <location>
        <begin position="1"/>
        <end position="19"/>
    </location>
</feature>
<dbReference type="EMBL" id="JAIWYP010000015">
    <property type="protein sequence ID" value="KAH3701913.1"/>
    <property type="molecule type" value="Genomic_DNA"/>
</dbReference>
<protein>
    <submittedName>
        <fullName evidence="2">Uncharacterized protein</fullName>
    </submittedName>
</protein>
<evidence type="ECO:0000313" key="2">
    <source>
        <dbReference type="EMBL" id="KAH3701913.1"/>
    </source>
</evidence>
<feature type="chain" id="PRO_5039590120" evidence="1">
    <location>
        <begin position="20"/>
        <end position="98"/>
    </location>
</feature>
<dbReference type="Gene3D" id="2.10.70.10">
    <property type="entry name" value="Complement Module, domain 1"/>
    <property type="match status" value="1"/>
</dbReference>